<reference evidence="2 3" key="1">
    <citation type="submission" date="2019-07" db="EMBL/GenBank/DDBJ databases">
        <title>De Novo Assembly of kiwifruit Actinidia rufa.</title>
        <authorList>
            <person name="Sugita-Konishi S."/>
            <person name="Sato K."/>
            <person name="Mori E."/>
            <person name="Abe Y."/>
            <person name="Kisaki G."/>
            <person name="Hamano K."/>
            <person name="Suezawa K."/>
            <person name="Otani M."/>
            <person name="Fukuda T."/>
            <person name="Manabe T."/>
            <person name="Gomi K."/>
            <person name="Tabuchi M."/>
            <person name="Akimitsu K."/>
            <person name="Kataoka I."/>
        </authorList>
    </citation>
    <scope>NUCLEOTIDE SEQUENCE [LARGE SCALE GENOMIC DNA]</scope>
    <source>
        <strain evidence="3">cv. Fuchu</strain>
    </source>
</reference>
<evidence type="ECO:0000256" key="1">
    <source>
        <dbReference type="SAM" id="MobiDB-lite"/>
    </source>
</evidence>
<protein>
    <submittedName>
        <fullName evidence="2">Uncharacterized protein</fullName>
    </submittedName>
</protein>
<keyword evidence="3" id="KW-1185">Reference proteome</keyword>
<evidence type="ECO:0000313" key="3">
    <source>
        <dbReference type="Proteomes" id="UP000585474"/>
    </source>
</evidence>
<feature type="compositionally biased region" description="Polar residues" evidence="1">
    <location>
        <begin position="22"/>
        <end position="31"/>
    </location>
</feature>
<comment type="caution">
    <text evidence="2">The sequence shown here is derived from an EMBL/GenBank/DDBJ whole genome shotgun (WGS) entry which is preliminary data.</text>
</comment>
<feature type="region of interest" description="Disordered" evidence="1">
    <location>
        <begin position="1"/>
        <end position="31"/>
    </location>
</feature>
<evidence type="ECO:0000313" key="2">
    <source>
        <dbReference type="EMBL" id="GFY95249.1"/>
    </source>
</evidence>
<proteinExistence type="predicted"/>
<gene>
    <name evidence="2" type="ORF">Acr_10g0006340</name>
</gene>
<name>A0A7J0FAL3_9ERIC</name>
<dbReference type="AlphaFoldDB" id="A0A7J0FAL3"/>
<dbReference type="EMBL" id="BJWL01000010">
    <property type="protein sequence ID" value="GFY95249.1"/>
    <property type="molecule type" value="Genomic_DNA"/>
</dbReference>
<accession>A0A7J0FAL3</accession>
<dbReference type="Proteomes" id="UP000585474">
    <property type="component" value="Unassembled WGS sequence"/>
</dbReference>
<organism evidence="2 3">
    <name type="scientific">Actinidia rufa</name>
    <dbReference type="NCBI Taxonomy" id="165716"/>
    <lineage>
        <taxon>Eukaryota</taxon>
        <taxon>Viridiplantae</taxon>
        <taxon>Streptophyta</taxon>
        <taxon>Embryophyta</taxon>
        <taxon>Tracheophyta</taxon>
        <taxon>Spermatophyta</taxon>
        <taxon>Magnoliopsida</taxon>
        <taxon>eudicotyledons</taxon>
        <taxon>Gunneridae</taxon>
        <taxon>Pentapetalae</taxon>
        <taxon>asterids</taxon>
        <taxon>Ericales</taxon>
        <taxon>Actinidiaceae</taxon>
        <taxon>Actinidia</taxon>
    </lineage>
</organism>
<sequence length="80" mass="8856">MDSSSNLTSLPEELEEQQQQPKQSNVSSAFSSIPDRPAIRAFEEGIVDGSCRICSFNALDLSALLEHLQPNALFEMIEIM</sequence>